<protein>
    <submittedName>
        <fullName evidence="3">ATP-binding protein</fullName>
    </submittedName>
</protein>
<dbReference type="Gene3D" id="3.30.565.10">
    <property type="entry name" value="Histidine kinase-like ATPase, C-terminal domain"/>
    <property type="match status" value="1"/>
</dbReference>
<dbReference type="RefSeq" id="WP_311722837.1">
    <property type="nucleotide sequence ID" value="NZ_JAVRFD010000002.1"/>
</dbReference>
<dbReference type="Pfam" id="PF13581">
    <property type="entry name" value="HATPase_c_2"/>
    <property type="match status" value="1"/>
</dbReference>
<keyword evidence="4" id="KW-1185">Reference proteome</keyword>
<reference evidence="3" key="1">
    <citation type="submission" date="2024-05" db="EMBL/GenBank/DDBJ databases">
        <title>30 novel species of actinomycetes from the DSMZ collection.</title>
        <authorList>
            <person name="Nouioui I."/>
        </authorList>
    </citation>
    <scope>NUCLEOTIDE SEQUENCE</scope>
    <source>
        <strain evidence="3">DSM 41529</strain>
    </source>
</reference>
<dbReference type="GO" id="GO:0005524">
    <property type="term" value="F:ATP binding"/>
    <property type="evidence" value="ECO:0007669"/>
    <property type="project" value="UniProtKB-KW"/>
</dbReference>
<dbReference type="InterPro" id="IPR036890">
    <property type="entry name" value="HATPase_C_sf"/>
</dbReference>
<keyword evidence="1" id="KW-0723">Serine/threonine-protein kinase</keyword>
<keyword evidence="1" id="KW-0808">Transferase</keyword>
<dbReference type="PANTHER" id="PTHR35526">
    <property type="entry name" value="ANTI-SIGMA-F FACTOR RSBW-RELATED"/>
    <property type="match status" value="1"/>
</dbReference>
<evidence type="ECO:0000259" key="2">
    <source>
        <dbReference type="Pfam" id="PF13581"/>
    </source>
</evidence>
<name>A0ABU2XAP1_9ACTN</name>
<dbReference type="InterPro" id="IPR050267">
    <property type="entry name" value="Anti-sigma-factor_SerPK"/>
</dbReference>
<comment type="caution">
    <text evidence="3">The sequence shown here is derived from an EMBL/GenBank/DDBJ whole genome shotgun (WGS) entry which is preliminary data.</text>
</comment>
<keyword evidence="3" id="KW-0547">Nucleotide-binding</keyword>
<evidence type="ECO:0000256" key="1">
    <source>
        <dbReference type="ARBA" id="ARBA00022527"/>
    </source>
</evidence>
<dbReference type="CDD" id="cd16936">
    <property type="entry name" value="HATPase_RsbW-like"/>
    <property type="match status" value="1"/>
</dbReference>
<gene>
    <name evidence="3" type="ORF">RND15_07205</name>
</gene>
<organism evidence="3 4">
    <name type="scientific">Streptomyces lonegramiae</name>
    <dbReference type="NCBI Taxonomy" id="3075524"/>
    <lineage>
        <taxon>Bacteria</taxon>
        <taxon>Bacillati</taxon>
        <taxon>Actinomycetota</taxon>
        <taxon>Actinomycetes</taxon>
        <taxon>Kitasatosporales</taxon>
        <taxon>Streptomycetaceae</taxon>
        <taxon>Streptomyces</taxon>
    </lineage>
</organism>
<dbReference type="EMBL" id="JAVRFD010000002">
    <property type="protein sequence ID" value="MDT0542504.1"/>
    <property type="molecule type" value="Genomic_DNA"/>
</dbReference>
<dbReference type="Proteomes" id="UP001180754">
    <property type="component" value="Unassembled WGS sequence"/>
</dbReference>
<proteinExistence type="predicted"/>
<dbReference type="SUPFAM" id="SSF55874">
    <property type="entry name" value="ATPase domain of HSP90 chaperone/DNA topoisomerase II/histidine kinase"/>
    <property type="match status" value="1"/>
</dbReference>
<evidence type="ECO:0000313" key="4">
    <source>
        <dbReference type="Proteomes" id="UP001180754"/>
    </source>
</evidence>
<feature type="domain" description="Histidine kinase/HSP90-like ATPase" evidence="2">
    <location>
        <begin position="38"/>
        <end position="145"/>
    </location>
</feature>
<sequence>MPPKPSSDTVAAGLTANQHVRPAATGRPSYSQSMLSEATSAIRARRLVRAACTAWGLPDLAVPTALIMSELVANAVMHSGSRCLRVTVSRPGPRWVRVAVTDKSRVLPAPRTADADDENGRGLAIVEAVSDRWGTDRLPWGKRVWAELLIEQEQ</sequence>
<dbReference type="InterPro" id="IPR003594">
    <property type="entry name" value="HATPase_dom"/>
</dbReference>
<keyword evidence="3" id="KW-0067">ATP-binding</keyword>
<keyword evidence="1" id="KW-0418">Kinase</keyword>
<evidence type="ECO:0000313" key="3">
    <source>
        <dbReference type="EMBL" id="MDT0542504.1"/>
    </source>
</evidence>
<accession>A0ABU2XAP1</accession>
<dbReference type="PANTHER" id="PTHR35526:SF3">
    <property type="entry name" value="ANTI-SIGMA-F FACTOR RSBW"/>
    <property type="match status" value="1"/>
</dbReference>